<gene>
    <name evidence="4" type="ORF">RS81_02176</name>
</gene>
<feature type="transmembrane region" description="Helical" evidence="2">
    <location>
        <begin position="260"/>
        <end position="282"/>
    </location>
</feature>
<feature type="transmembrane region" description="Helical" evidence="2">
    <location>
        <begin position="96"/>
        <end position="115"/>
    </location>
</feature>
<feature type="domain" description="Acyltransferase 3" evidence="3">
    <location>
        <begin position="34"/>
        <end position="342"/>
    </location>
</feature>
<dbReference type="EMBL" id="JYIZ01000052">
    <property type="protein sequence ID" value="KJL39082.1"/>
    <property type="molecule type" value="Genomic_DNA"/>
</dbReference>
<feature type="compositionally biased region" description="Basic and acidic residues" evidence="1">
    <location>
        <begin position="383"/>
        <end position="399"/>
    </location>
</feature>
<protein>
    <submittedName>
        <fullName evidence="4">Glucans biosynthesis protein</fullName>
    </submittedName>
</protein>
<reference evidence="4 5" key="1">
    <citation type="submission" date="2015-02" db="EMBL/GenBank/DDBJ databases">
        <title>Draft genome sequences of ten Microbacterium spp. with emphasis on heavy metal contaminated environments.</title>
        <authorList>
            <person name="Corretto E."/>
        </authorList>
    </citation>
    <scope>NUCLEOTIDE SEQUENCE [LARGE SCALE GENOMIC DNA]</scope>
    <source>
        <strain evidence="4 5">DSM 12510</strain>
    </source>
</reference>
<comment type="caution">
    <text evidence="4">The sequence shown here is derived from an EMBL/GenBank/DDBJ whole genome shotgun (WGS) entry which is preliminary data.</text>
</comment>
<feature type="region of interest" description="Disordered" evidence="1">
    <location>
        <begin position="366"/>
        <end position="399"/>
    </location>
</feature>
<dbReference type="Proteomes" id="UP000033956">
    <property type="component" value="Unassembled WGS sequence"/>
</dbReference>
<feature type="transmembrane region" description="Helical" evidence="2">
    <location>
        <begin position="63"/>
        <end position="84"/>
    </location>
</feature>
<evidence type="ECO:0000256" key="1">
    <source>
        <dbReference type="SAM" id="MobiDB-lite"/>
    </source>
</evidence>
<feature type="transmembrane region" description="Helical" evidence="2">
    <location>
        <begin position="135"/>
        <end position="153"/>
    </location>
</feature>
<organism evidence="4 5">
    <name type="scientific">Microbacterium terrae</name>
    <dbReference type="NCBI Taxonomy" id="69369"/>
    <lineage>
        <taxon>Bacteria</taxon>
        <taxon>Bacillati</taxon>
        <taxon>Actinomycetota</taxon>
        <taxon>Actinomycetes</taxon>
        <taxon>Micrococcales</taxon>
        <taxon>Microbacteriaceae</taxon>
        <taxon>Microbacterium</taxon>
    </lineage>
</organism>
<feature type="transmembrane region" description="Helical" evidence="2">
    <location>
        <begin position="37"/>
        <end position="57"/>
    </location>
</feature>
<dbReference type="InterPro" id="IPR002656">
    <property type="entry name" value="Acyl_transf_3_dom"/>
</dbReference>
<keyword evidence="2" id="KW-0812">Transmembrane</keyword>
<accession>A0A0M2GYD6</accession>
<name>A0A0M2GYD6_9MICO</name>
<dbReference type="PANTHER" id="PTHR37312:SF1">
    <property type="entry name" value="MEMBRANE-BOUND ACYLTRANSFERASE YKRP-RELATED"/>
    <property type="match status" value="1"/>
</dbReference>
<feature type="transmembrane region" description="Helical" evidence="2">
    <location>
        <begin position="212"/>
        <end position="234"/>
    </location>
</feature>
<dbReference type="Pfam" id="PF01757">
    <property type="entry name" value="Acyl_transf_3"/>
    <property type="match status" value="1"/>
</dbReference>
<evidence type="ECO:0000256" key="2">
    <source>
        <dbReference type="SAM" id="Phobius"/>
    </source>
</evidence>
<dbReference type="AlphaFoldDB" id="A0A0M2GYD6"/>
<evidence type="ECO:0000313" key="4">
    <source>
        <dbReference type="EMBL" id="KJL39082.1"/>
    </source>
</evidence>
<keyword evidence="2" id="KW-0472">Membrane</keyword>
<feature type="transmembrane region" description="Helical" evidence="2">
    <location>
        <begin position="294"/>
        <end position="312"/>
    </location>
</feature>
<sequence>MMTENSRAAEAAASVPPTATGSVRVARPKKRTPFWDNARFACIVLVVLGHAVQRLTYDSDIALGLYLLVYAFHMPAFAIISGYFSKSESPNRRQMARVITDIIVPYVIFEGLWLLTKFLVEGQADPNLTRPSWTLWFLLALGTFRLVLPYLALLRWPLLWTVVISISVGYLPNIDSTFSLSRTLGLLPFFALGWWLHEHDVVARLDLLRRRAWWVIPTAVALFAVAGWAAWFFVDTWRAIELREWLFYDENYSAIGGTQWWAGGFRLVLMVVALILSAAFFALVPRRTHRWTQFGQYTMYVYLLHSFVLYPFRESGVLRDLDPTWLWLPIVVVLSVLIALGLATRPVRRVFRPLVEPRPSWLFRDRTLAASEGRRSDPTGSRRPRETPAPRHADPRQNG</sequence>
<dbReference type="RefSeq" id="WP_407665034.1">
    <property type="nucleotide sequence ID" value="NZ_BAAAUP010000009.1"/>
</dbReference>
<feature type="transmembrane region" description="Helical" evidence="2">
    <location>
        <begin position="324"/>
        <end position="343"/>
    </location>
</feature>
<dbReference type="STRING" id="92835.RS81_02176"/>
<evidence type="ECO:0000313" key="5">
    <source>
        <dbReference type="Proteomes" id="UP000033956"/>
    </source>
</evidence>
<feature type="compositionally biased region" description="Basic and acidic residues" evidence="1">
    <location>
        <begin position="366"/>
        <end position="377"/>
    </location>
</feature>
<proteinExistence type="predicted"/>
<dbReference type="InterPro" id="IPR052734">
    <property type="entry name" value="Nod_factor_acetyltransferase"/>
</dbReference>
<keyword evidence="2" id="KW-1133">Transmembrane helix</keyword>
<dbReference type="PANTHER" id="PTHR37312">
    <property type="entry name" value="MEMBRANE-BOUND ACYLTRANSFERASE YKRP-RELATED"/>
    <property type="match status" value="1"/>
</dbReference>
<dbReference type="GO" id="GO:0016747">
    <property type="term" value="F:acyltransferase activity, transferring groups other than amino-acyl groups"/>
    <property type="evidence" value="ECO:0007669"/>
    <property type="project" value="InterPro"/>
</dbReference>
<dbReference type="PATRIC" id="fig|92835.4.peg.2208"/>
<evidence type="ECO:0000259" key="3">
    <source>
        <dbReference type="Pfam" id="PF01757"/>
    </source>
</evidence>
<keyword evidence="5" id="KW-1185">Reference proteome</keyword>